<dbReference type="GO" id="GO:0003700">
    <property type="term" value="F:DNA-binding transcription factor activity"/>
    <property type="evidence" value="ECO:0007669"/>
    <property type="project" value="InterPro"/>
</dbReference>
<dbReference type="SMART" id="SM00866">
    <property type="entry name" value="UTRA"/>
    <property type="match status" value="1"/>
</dbReference>
<dbReference type="GO" id="GO:0045892">
    <property type="term" value="P:negative regulation of DNA-templated transcription"/>
    <property type="evidence" value="ECO:0007669"/>
    <property type="project" value="TreeGrafter"/>
</dbReference>
<dbReference type="GO" id="GO:0003677">
    <property type="term" value="F:DNA binding"/>
    <property type="evidence" value="ECO:0007669"/>
    <property type="project" value="UniProtKB-KW"/>
</dbReference>
<keyword evidence="3" id="KW-0804">Transcription</keyword>
<evidence type="ECO:0000313" key="6">
    <source>
        <dbReference type="Proteomes" id="UP000599578"/>
    </source>
</evidence>
<proteinExistence type="predicted"/>
<dbReference type="PANTHER" id="PTHR44846:SF7">
    <property type="entry name" value="TRANSCRIPTIONAL REGULATOR OF 2-AMINOETHYLPHOSPHONATE DEGRADATION OPERONS-RELATED"/>
    <property type="match status" value="1"/>
</dbReference>
<dbReference type="CDD" id="cd07377">
    <property type="entry name" value="WHTH_GntR"/>
    <property type="match status" value="1"/>
</dbReference>
<dbReference type="EMBL" id="BMLT01000007">
    <property type="protein sequence ID" value="GGO84241.1"/>
    <property type="molecule type" value="Genomic_DNA"/>
</dbReference>
<dbReference type="SUPFAM" id="SSF46785">
    <property type="entry name" value="Winged helix' DNA-binding domain"/>
    <property type="match status" value="1"/>
</dbReference>
<evidence type="ECO:0000256" key="2">
    <source>
        <dbReference type="ARBA" id="ARBA00023125"/>
    </source>
</evidence>
<keyword evidence="2" id="KW-0238">DNA-binding</keyword>
<dbReference type="InterPro" id="IPR000524">
    <property type="entry name" value="Tscrpt_reg_HTH_GntR"/>
</dbReference>
<dbReference type="InterPro" id="IPR036388">
    <property type="entry name" value="WH-like_DNA-bd_sf"/>
</dbReference>
<dbReference type="Pfam" id="PF00392">
    <property type="entry name" value="GntR"/>
    <property type="match status" value="1"/>
</dbReference>
<sequence>MQEPRWKAGEKLPPERELCESLGVKRMSLRQALLSLENEGAIFRIDRKGWFVAQSRFIYDPLGYVSFQKASQGQGEASWEDLEQHRIACDPEQAADFGIEPGAPLFRVFGWGAFNGHRIFVHDVLINCALAPDYPEKLAGGSFTDVWEQEFHIRPQLADLLIRPVRLEGRPQQLLGCTSGAPGLYIKRTKTDHSGRVIQIDREYWRFEALELHFSLGAAQRSSIR</sequence>
<evidence type="ECO:0000256" key="1">
    <source>
        <dbReference type="ARBA" id="ARBA00023015"/>
    </source>
</evidence>
<dbReference type="PRINTS" id="PR00035">
    <property type="entry name" value="HTHGNTR"/>
</dbReference>
<evidence type="ECO:0000313" key="5">
    <source>
        <dbReference type="EMBL" id="GGO84241.1"/>
    </source>
</evidence>
<reference evidence="5 6" key="1">
    <citation type="journal article" date="2014" name="Int. J. Syst. Evol. Microbiol.">
        <title>Complete genome sequence of Corynebacterium casei LMG S-19264T (=DSM 44701T), isolated from a smear-ripened cheese.</title>
        <authorList>
            <consortium name="US DOE Joint Genome Institute (JGI-PGF)"/>
            <person name="Walter F."/>
            <person name="Albersmeier A."/>
            <person name="Kalinowski J."/>
            <person name="Ruckert C."/>
        </authorList>
    </citation>
    <scope>NUCLEOTIDE SEQUENCE [LARGE SCALE GENOMIC DNA]</scope>
    <source>
        <strain evidence="5 6">CGMCC 1.7286</strain>
    </source>
</reference>
<dbReference type="SMART" id="SM00345">
    <property type="entry name" value="HTH_GNTR"/>
    <property type="match status" value="1"/>
</dbReference>
<gene>
    <name evidence="5" type="ORF">GCM10011348_30030</name>
</gene>
<dbReference type="SUPFAM" id="SSF64288">
    <property type="entry name" value="Chorismate lyase-like"/>
    <property type="match status" value="1"/>
</dbReference>
<dbReference type="PROSITE" id="PS50949">
    <property type="entry name" value="HTH_GNTR"/>
    <property type="match status" value="1"/>
</dbReference>
<dbReference type="Gene3D" id="1.10.10.10">
    <property type="entry name" value="Winged helix-like DNA-binding domain superfamily/Winged helix DNA-binding domain"/>
    <property type="match status" value="1"/>
</dbReference>
<keyword evidence="1" id="KW-0805">Transcription regulation</keyword>
<dbReference type="Gene3D" id="3.40.1410.10">
    <property type="entry name" value="Chorismate lyase-like"/>
    <property type="match status" value="1"/>
</dbReference>
<dbReference type="InterPro" id="IPR050679">
    <property type="entry name" value="Bact_HTH_transcr_reg"/>
</dbReference>
<dbReference type="Pfam" id="PF07702">
    <property type="entry name" value="UTRA"/>
    <property type="match status" value="1"/>
</dbReference>
<comment type="caution">
    <text evidence="5">The sequence shown here is derived from an EMBL/GenBank/DDBJ whole genome shotgun (WGS) entry which is preliminary data.</text>
</comment>
<evidence type="ECO:0000256" key="3">
    <source>
        <dbReference type="ARBA" id="ARBA00023163"/>
    </source>
</evidence>
<dbReference type="Proteomes" id="UP000599578">
    <property type="component" value="Unassembled WGS sequence"/>
</dbReference>
<evidence type="ECO:0000259" key="4">
    <source>
        <dbReference type="PROSITE" id="PS50949"/>
    </source>
</evidence>
<protein>
    <submittedName>
        <fullName evidence="5">GntR family transcriptional regulator</fullName>
    </submittedName>
</protein>
<accession>A0A917ZL39</accession>
<organism evidence="5 6">
    <name type="scientific">Marinobacterium nitratireducens</name>
    <dbReference type="NCBI Taxonomy" id="518897"/>
    <lineage>
        <taxon>Bacteria</taxon>
        <taxon>Pseudomonadati</taxon>
        <taxon>Pseudomonadota</taxon>
        <taxon>Gammaproteobacteria</taxon>
        <taxon>Oceanospirillales</taxon>
        <taxon>Oceanospirillaceae</taxon>
        <taxon>Marinobacterium</taxon>
    </lineage>
</organism>
<keyword evidence="6" id="KW-1185">Reference proteome</keyword>
<dbReference type="AlphaFoldDB" id="A0A917ZL39"/>
<dbReference type="InterPro" id="IPR011663">
    <property type="entry name" value="UTRA"/>
</dbReference>
<name>A0A917ZL39_9GAMM</name>
<dbReference type="PANTHER" id="PTHR44846">
    <property type="entry name" value="MANNOSYL-D-GLYCERATE TRANSPORT/METABOLISM SYSTEM REPRESSOR MNGR-RELATED"/>
    <property type="match status" value="1"/>
</dbReference>
<feature type="domain" description="HTH gntR-type" evidence="4">
    <location>
        <begin position="1"/>
        <end position="55"/>
    </location>
</feature>
<dbReference type="InterPro" id="IPR036390">
    <property type="entry name" value="WH_DNA-bd_sf"/>
</dbReference>
<dbReference type="InterPro" id="IPR028978">
    <property type="entry name" value="Chorismate_lyase_/UTRA_dom_sf"/>
</dbReference>